<evidence type="ECO:0000256" key="5">
    <source>
        <dbReference type="ARBA" id="ARBA00022692"/>
    </source>
</evidence>
<dbReference type="Gene3D" id="1.10.1760.20">
    <property type="match status" value="1"/>
</dbReference>
<feature type="transmembrane region" description="Helical" evidence="9">
    <location>
        <begin position="32"/>
        <end position="50"/>
    </location>
</feature>
<evidence type="ECO:0000256" key="1">
    <source>
        <dbReference type="ARBA" id="ARBA00004651"/>
    </source>
</evidence>
<evidence type="ECO:0000256" key="2">
    <source>
        <dbReference type="ARBA" id="ARBA00010692"/>
    </source>
</evidence>
<keyword evidence="6 9" id="KW-1133">Transmembrane helix</keyword>
<dbReference type="Pfam" id="PF02632">
    <property type="entry name" value="BioY"/>
    <property type="match status" value="1"/>
</dbReference>
<protein>
    <recommendedName>
        <fullName evidence="8">Biotin transporter</fullName>
    </recommendedName>
</protein>
<feature type="transmembrane region" description="Helical" evidence="9">
    <location>
        <begin position="57"/>
        <end position="76"/>
    </location>
</feature>
<accession>A0A081CYU3</accession>
<keyword evidence="4 8" id="KW-1003">Cell membrane</keyword>
<dbReference type="PANTHER" id="PTHR34295">
    <property type="entry name" value="BIOTIN TRANSPORTER BIOY"/>
    <property type="match status" value="1"/>
</dbReference>
<evidence type="ECO:0000256" key="9">
    <source>
        <dbReference type="SAM" id="Phobius"/>
    </source>
</evidence>
<reference evidence="10 11" key="1">
    <citation type="submission" date="2014-08" db="EMBL/GenBank/DDBJ databases">
        <title>Whole genome shotgun sequence of Rhizobium rubi NBRC 13261.</title>
        <authorList>
            <person name="Katano-Makiyama Y."/>
            <person name="Hosoyama A."/>
            <person name="Hashimoto M."/>
            <person name="Hosoyama Y."/>
            <person name="Noguchi M."/>
            <person name="Tsuchikane K."/>
            <person name="Uohara A."/>
            <person name="Ohji S."/>
            <person name="Ichikawa N."/>
            <person name="Kimura A."/>
            <person name="Yamazoe A."/>
            <person name="Fujita N."/>
        </authorList>
    </citation>
    <scope>NUCLEOTIDE SEQUENCE [LARGE SCALE GENOMIC DNA]</scope>
    <source>
        <strain evidence="10 11">NBRC 13261</strain>
    </source>
</reference>
<comment type="similarity">
    <text evidence="2 8">Belongs to the BioY family.</text>
</comment>
<dbReference type="GO" id="GO:0015225">
    <property type="term" value="F:biotin transmembrane transporter activity"/>
    <property type="evidence" value="ECO:0007669"/>
    <property type="project" value="UniProtKB-UniRule"/>
</dbReference>
<keyword evidence="7 8" id="KW-0472">Membrane</keyword>
<feature type="transmembrane region" description="Helical" evidence="9">
    <location>
        <begin position="82"/>
        <end position="104"/>
    </location>
</feature>
<name>A0A081CYU3_9HYPH</name>
<comment type="subcellular location">
    <subcellularLocation>
        <location evidence="1 8">Cell membrane</location>
        <topology evidence="1 8">Multi-pass membrane protein</topology>
    </subcellularLocation>
</comment>
<evidence type="ECO:0000256" key="8">
    <source>
        <dbReference type="PIRNR" id="PIRNR016661"/>
    </source>
</evidence>
<proteinExistence type="inferred from homology"/>
<dbReference type="GO" id="GO:0005886">
    <property type="term" value="C:plasma membrane"/>
    <property type="evidence" value="ECO:0007669"/>
    <property type="project" value="UniProtKB-SubCell"/>
</dbReference>
<feature type="transmembrane region" description="Helical" evidence="9">
    <location>
        <begin position="116"/>
        <end position="135"/>
    </location>
</feature>
<evidence type="ECO:0000256" key="7">
    <source>
        <dbReference type="ARBA" id="ARBA00023136"/>
    </source>
</evidence>
<dbReference type="InterPro" id="IPR003784">
    <property type="entry name" value="BioY"/>
</dbReference>
<evidence type="ECO:0000256" key="6">
    <source>
        <dbReference type="ARBA" id="ARBA00022989"/>
    </source>
</evidence>
<organism evidence="10 11">
    <name type="scientific">Agrobacterium rubi TR3 = NBRC 13261</name>
    <dbReference type="NCBI Taxonomy" id="1368415"/>
    <lineage>
        <taxon>Bacteria</taxon>
        <taxon>Pseudomonadati</taxon>
        <taxon>Pseudomonadota</taxon>
        <taxon>Alphaproteobacteria</taxon>
        <taxon>Hyphomicrobiales</taxon>
        <taxon>Rhizobiaceae</taxon>
        <taxon>Rhizobium/Agrobacterium group</taxon>
        <taxon>Agrobacterium</taxon>
    </lineage>
</organism>
<sequence>MRMKTRDLVLISLFSAIIIALGLLPPIPLGFIPVPITAQSLGVMLAGVVLGAKRGTLAVLLTILIAAIGLPVLSGGRGGLSIFYTPTTGYLIGWIAAVFTTGYLSERLVNRDQSALAQGLGFFLASVAGGVVVLYAFGITYLGFAAGIGFSKAFIGSMAFIPGDVLKAVIAALAGRAVMAGYPLLPQRA</sequence>
<evidence type="ECO:0000313" key="10">
    <source>
        <dbReference type="EMBL" id="GAK71839.1"/>
    </source>
</evidence>
<comment type="caution">
    <text evidence="10">The sequence shown here is derived from an EMBL/GenBank/DDBJ whole genome shotgun (WGS) entry which is preliminary data.</text>
</comment>
<keyword evidence="5 9" id="KW-0812">Transmembrane</keyword>
<dbReference type="PANTHER" id="PTHR34295:SF4">
    <property type="entry name" value="BIOTIN TRANSPORTER BIOY-RELATED"/>
    <property type="match status" value="1"/>
</dbReference>
<keyword evidence="3 8" id="KW-0813">Transport</keyword>
<dbReference type="PIRSF" id="PIRSF016661">
    <property type="entry name" value="BioY"/>
    <property type="match status" value="1"/>
</dbReference>
<dbReference type="EMBL" id="BBJU01000020">
    <property type="protein sequence ID" value="GAK71839.1"/>
    <property type="molecule type" value="Genomic_DNA"/>
</dbReference>
<gene>
    <name evidence="10" type="ORF">RRU01S_20_01000</name>
</gene>
<dbReference type="AlphaFoldDB" id="A0A081CYU3"/>
<evidence type="ECO:0000256" key="4">
    <source>
        <dbReference type="ARBA" id="ARBA00022475"/>
    </source>
</evidence>
<evidence type="ECO:0000256" key="3">
    <source>
        <dbReference type="ARBA" id="ARBA00022448"/>
    </source>
</evidence>
<dbReference type="eggNOG" id="COG1268">
    <property type="taxonomic scope" value="Bacteria"/>
</dbReference>
<evidence type="ECO:0000313" key="11">
    <source>
        <dbReference type="Proteomes" id="UP000028701"/>
    </source>
</evidence>
<dbReference type="Proteomes" id="UP000028701">
    <property type="component" value="Unassembled WGS sequence"/>
</dbReference>